<reference evidence="2" key="1">
    <citation type="submission" date="2022-11" db="UniProtKB">
        <authorList>
            <consortium name="WormBaseParasite"/>
        </authorList>
    </citation>
    <scope>IDENTIFICATION</scope>
</reference>
<evidence type="ECO:0000313" key="1">
    <source>
        <dbReference type="Proteomes" id="UP000887580"/>
    </source>
</evidence>
<sequence>MAGDVVKTLDSQNEEKYVKLKVQGHSQLFEVPLESNGNLSFSDLQMILPNAMALIIEYHSVTRLLKPKNEYFNQPKEGWENVLISVVLNEQTTNIRSTPLPSISNAYVFDSHESLKMPASNEDIPTIKTETSETNGSASSPPNMESQGSSEHTSSPSPPLPSQVVSPILNSNTTHEASLSPSSIVAADFENAISKEDEKEEGEIDNNDDEEIISDQSGPVAAVNLIGLNQGIIGVPTFNDIYDAYNVFSTKDLRELLCRGNPFYNKTFDAVTNIFRKTLVTYPPNNDIVRLLHYAMQSDLLFKEINSNAHEDCELCGAKLTLEHLLSAKHVKKYKAVYHNEPPEVLTLLEPKNYALYIHPDTLNNLKIDVIKEMEKSPEFSSMKCLQNFKQFFALKYKLIRRILEANFEISHKETFSIDKIFFLRGRTNNPALCEIFANLYAPYDCYGYLVQFGMICLILSFIKETQNGYCFLPKKHLNTLMRKRPEPSTSSSNVNAKRRKLE</sequence>
<organism evidence="1 2">
    <name type="scientific">Panagrolaimus sp. PS1159</name>
    <dbReference type="NCBI Taxonomy" id="55785"/>
    <lineage>
        <taxon>Eukaryota</taxon>
        <taxon>Metazoa</taxon>
        <taxon>Ecdysozoa</taxon>
        <taxon>Nematoda</taxon>
        <taxon>Chromadorea</taxon>
        <taxon>Rhabditida</taxon>
        <taxon>Tylenchina</taxon>
        <taxon>Panagrolaimomorpha</taxon>
        <taxon>Panagrolaimoidea</taxon>
        <taxon>Panagrolaimidae</taxon>
        <taxon>Panagrolaimus</taxon>
    </lineage>
</organism>
<name>A0AC35GIC1_9BILA</name>
<dbReference type="Proteomes" id="UP000887580">
    <property type="component" value="Unplaced"/>
</dbReference>
<proteinExistence type="predicted"/>
<dbReference type="WBParaSite" id="PS1159_v2.g5608.t1">
    <property type="protein sequence ID" value="PS1159_v2.g5608.t1"/>
    <property type="gene ID" value="PS1159_v2.g5608"/>
</dbReference>
<protein>
    <submittedName>
        <fullName evidence="2">TAR DNA-binding protein 43 N-terminal domain-containing protein</fullName>
    </submittedName>
</protein>
<evidence type="ECO:0000313" key="2">
    <source>
        <dbReference type="WBParaSite" id="PS1159_v2.g5608.t1"/>
    </source>
</evidence>
<accession>A0AC35GIC1</accession>